<dbReference type="SMART" id="SM00052">
    <property type="entry name" value="EAL"/>
    <property type="match status" value="1"/>
</dbReference>
<evidence type="ECO:0000313" key="2">
    <source>
        <dbReference type="EMBL" id="MBD7960157.1"/>
    </source>
</evidence>
<dbReference type="Proteomes" id="UP000634919">
    <property type="component" value="Unassembled WGS sequence"/>
</dbReference>
<gene>
    <name evidence="2" type="ORF">H9646_06655</name>
</gene>
<dbReference type="InterPro" id="IPR001633">
    <property type="entry name" value="EAL_dom"/>
</dbReference>
<dbReference type="Pfam" id="PF00563">
    <property type="entry name" value="EAL"/>
    <property type="match status" value="1"/>
</dbReference>
<reference evidence="2 3" key="1">
    <citation type="submission" date="2020-08" db="EMBL/GenBank/DDBJ databases">
        <title>A Genomic Blueprint of the Chicken Gut Microbiome.</title>
        <authorList>
            <person name="Gilroy R."/>
            <person name="Ravi A."/>
            <person name="Getino M."/>
            <person name="Pursley I."/>
            <person name="Horton D.L."/>
            <person name="Alikhan N.-F."/>
            <person name="Baker D."/>
            <person name="Gharbi K."/>
            <person name="Hall N."/>
            <person name="Watson M."/>
            <person name="Adriaenssens E.M."/>
            <person name="Foster-Nyarko E."/>
            <person name="Jarju S."/>
            <person name="Secka A."/>
            <person name="Antonio M."/>
            <person name="Oren A."/>
            <person name="Chaudhuri R."/>
            <person name="La Ragione R.M."/>
            <person name="Hildebrand F."/>
            <person name="Pallen M.J."/>
        </authorList>
    </citation>
    <scope>NUCLEOTIDE SEQUENCE [LARGE SCALE GENOMIC DNA]</scope>
    <source>
        <strain evidence="2 3">Sa2CVA6</strain>
    </source>
</reference>
<dbReference type="PROSITE" id="PS50883">
    <property type="entry name" value="EAL"/>
    <property type="match status" value="1"/>
</dbReference>
<dbReference type="InterPro" id="IPR050706">
    <property type="entry name" value="Cyclic-di-GMP_PDE-like"/>
</dbReference>
<sequence length="291" mass="32430">MRTTCPIQQSISAEPYQSAPATLFGYTPNVHEILRGLRCHEFVAYVQPKFELESNAVHSVEVLARWEHPQRGLLAPAAFIPLMAFETLLLDELLCDLLDQGLACQTELHSQGRTLGFSFNLSMLQLANDALIGRLIGRLGEHTLPLSLVTLEVTEDAPSVASAACFQNVSRLRRLGVRMSLDDYGTGYSSLLRLCQLPFDELKLASQVTWHSIENRPYRSVIGNTVALAQELRMQLVVEGIETEGQRVWLKQMGVQLGQGYLHSRPMAADSFAEWLRANPYAIATRSSFNS</sequence>
<dbReference type="CDD" id="cd01948">
    <property type="entry name" value="EAL"/>
    <property type="match status" value="1"/>
</dbReference>
<dbReference type="EMBL" id="JACSQK010000003">
    <property type="protein sequence ID" value="MBD7960157.1"/>
    <property type="molecule type" value="Genomic_DNA"/>
</dbReference>
<dbReference type="InterPro" id="IPR035919">
    <property type="entry name" value="EAL_sf"/>
</dbReference>
<keyword evidence="3" id="KW-1185">Reference proteome</keyword>
<name>A0ABR8S9J3_9BURK</name>
<protein>
    <submittedName>
        <fullName evidence="2">EAL domain-containing protein</fullName>
    </submittedName>
</protein>
<dbReference type="Gene3D" id="3.20.20.450">
    <property type="entry name" value="EAL domain"/>
    <property type="match status" value="1"/>
</dbReference>
<comment type="caution">
    <text evidence="2">The sequence shown here is derived from an EMBL/GenBank/DDBJ whole genome shotgun (WGS) entry which is preliminary data.</text>
</comment>
<accession>A0ABR8S9J3</accession>
<feature type="domain" description="EAL" evidence="1">
    <location>
        <begin position="26"/>
        <end position="280"/>
    </location>
</feature>
<dbReference type="PANTHER" id="PTHR33121">
    <property type="entry name" value="CYCLIC DI-GMP PHOSPHODIESTERASE PDEF"/>
    <property type="match status" value="1"/>
</dbReference>
<evidence type="ECO:0000259" key="1">
    <source>
        <dbReference type="PROSITE" id="PS50883"/>
    </source>
</evidence>
<organism evidence="2 3">
    <name type="scientific">Comamonas avium</name>
    <dbReference type="NCBI Taxonomy" id="2762231"/>
    <lineage>
        <taxon>Bacteria</taxon>
        <taxon>Pseudomonadati</taxon>
        <taxon>Pseudomonadota</taxon>
        <taxon>Betaproteobacteria</taxon>
        <taxon>Burkholderiales</taxon>
        <taxon>Comamonadaceae</taxon>
        <taxon>Comamonas</taxon>
    </lineage>
</organism>
<dbReference type="SUPFAM" id="SSF141868">
    <property type="entry name" value="EAL domain-like"/>
    <property type="match status" value="1"/>
</dbReference>
<dbReference type="RefSeq" id="WP_191722561.1">
    <property type="nucleotide sequence ID" value="NZ_JACSQK010000003.1"/>
</dbReference>
<proteinExistence type="predicted"/>
<dbReference type="PANTHER" id="PTHR33121:SF70">
    <property type="entry name" value="SIGNALING PROTEIN YKOW"/>
    <property type="match status" value="1"/>
</dbReference>
<evidence type="ECO:0000313" key="3">
    <source>
        <dbReference type="Proteomes" id="UP000634919"/>
    </source>
</evidence>